<dbReference type="Gene3D" id="1.25.40.10">
    <property type="entry name" value="Tetratricopeptide repeat domain"/>
    <property type="match status" value="1"/>
</dbReference>
<organism evidence="1 2">
    <name type="scientific">Poriferisphaera corsica</name>
    <dbReference type="NCBI Taxonomy" id="2528020"/>
    <lineage>
        <taxon>Bacteria</taxon>
        <taxon>Pseudomonadati</taxon>
        <taxon>Planctomycetota</taxon>
        <taxon>Phycisphaerae</taxon>
        <taxon>Phycisphaerales</taxon>
        <taxon>Phycisphaeraceae</taxon>
        <taxon>Poriferisphaera</taxon>
    </lineage>
</organism>
<dbReference type="SUPFAM" id="SSF48452">
    <property type="entry name" value="TPR-like"/>
    <property type="match status" value="1"/>
</dbReference>
<dbReference type="OrthoDB" id="515191at2"/>
<dbReference type="Proteomes" id="UP000317369">
    <property type="component" value="Chromosome"/>
</dbReference>
<dbReference type="EMBL" id="CP036425">
    <property type="protein sequence ID" value="QDU34120.1"/>
    <property type="molecule type" value="Genomic_DNA"/>
</dbReference>
<accession>A0A517YV78</accession>
<dbReference type="RefSeq" id="WP_145077706.1">
    <property type="nucleotide sequence ID" value="NZ_CP036425.1"/>
</dbReference>
<protein>
    <submittedName>
        <fullName evidence="1">Tetratricopeptide repeat protein</fullName>
    </submittedName>
</protein>
<evidence type="ECO:0000313" key="1">
    <source>
        <dbReference type="EMBL" id="QDU34120.1"/>
    </source>
</evidence>
<keyword evidence="2" id="KW-1185">Reference proteome</keyword>
<dbReference type="KEGG" id="pcor:KS4_21820"/>
<dbReference type="SMART" id="SM00028">
    <property type="entry name" value="TPR"/>
    <property type="match status" value="2"/>
</dbReference>
<dbReference type="AlphaFoldDB" id="A0A517YV78"/>
<reference evidence="1 2" key="1">
    <citation type="submission" date="2019-02" db="EMBL/GenBank/DDBJ databases">
        <title>Deep-cultivation of Planctomycetes and their phenomic and genomic characterization uncovers novel biology.</title>
        <authorList>
            <person name="Wiegand S."/>
            <person name="Jogler M."/>
            <person name="Boedeker C."/>
            <person name="Pinto D."/>
            <person name="Vollmers J."/>
            <person name="Rivas-Marin E."/>
            <person name="Kohn T."/>
            <person name="Peeters S.H."/>
            <person name="Heuer A."/>
            <person name="Rast P."/>
            <person name="Oberbeckmann S."/>
            <person name="Bunk B."/>
            <person name="Jeske O."/>
            <person name="Meyerdierks A."/>
            <person name="Storesund J.E."/>
            <person name="Kallscheuer N."/>
            <person name="Luecker S."/>
            <person name="Lage O.M."/>
            <person name="Pohl T."/>
            <person name="Merkel B.J."/>
            <person name="Hornburger P."/>
            <person name="Mueller R.-W."/>
            <person name="Bruemmer F."/>
            <person name="Labrenz M."/>
            <person name="Spormann A.M."/>
            <person name="Op den Camp H."/>
            <person name="Overmann J."/>
            <person name="Amann R."/>
            <person name="Jetten M.S.M."/>
            <person name="Mascher T."/>
            <person name="Medema M.H."/>
            <person name="Devos D.P."/>
            <person name="Kaster A.-K."/>
            <person name="Ovreas L."/>
            <person name="Rohde M."/>
            <person name="Galperin M.Y."/>
            <person name="Jogler C."/>
        </authorList>
    </citation>
    <scope>NUCLEOTIDE SEQUENCE [LARGE SCALE GENOMIC DNA]</scope>
    <source>
        <strain evidence="1 2">KS4</strain>
    </source>
</reference>
<dbReference type="InterPro" id="IPR019734">
    <property type="entry name" value="TPR_rpt"/>
</dbReference>
<name>A0A517YV78_9BACT</name>
<dbReference type="InterPro" id="IPR011990">
    <property type="entry name" value="TPR-like_helical_dom_sf"/>
</dbReference>
<evidence type="ECO:0000313" key="2">
    <source>
        <dbReference type="Proteomes" id="UP000317369"/>
    </source>
</evidence>
<gene>
    <name evidence="1" type="ORF">KS4_21820</name>
</gene>
<proteinExistence type="predicted"/>
<sequence length="232" mass="26169">MRQRVVMSLLLIATLFVFPSCIERPWNKPVPLSKIYSMAGRLAGQGKYDEALEKIDEAIQRVQAIKSTGSDGELTRYERAMPFYVKGNILFDMARYVESKEAYNSACRIDADHAEAWLGEAFANYKLADDEGAVRSLEKARQSFESRLSDVQIWSVKDRIERTFETKLNVAIITALMGSKDAAISQLHILGVAYPDLANTQTWIELIEQDHLLAALLKQDLTSSDQEEMVSN</sequence>